<dbReference type="FunFam" id="3.40.50.12780:FF:000012">
    <property type="entry name" value="Non-ribosomal peptide synthetase"/>
    <property type="match status" value="3"/>
</dbReference>
<dbReference type="FunFam" id="3.30.300.30:FF:000015">
    <property type="entry name" value="Nonribosomal peptide synthase SidD"/>
    <property type="match status" value="1"/>
</dbReference>
<dbReference type="Gene3D" id="3.30.300.30">
    <property type="match status" value="3"/>
</dbReference>
<gene>
    <name evidence="6" type="ORF">AY601_2147</name>
</gene>
<dbReference type="InterPro" id="IPR025110">
    <property type="entry name" value="AMP-bd_C"/>
</dbReference>
<dbReference type="FunFam" id="1.10.1200.10:FF:000005">
    <property type="entry name" value="Nonribosomal peptide synthetase 1"/>
    <property type="match status" value="2"/>
</dbReference>
<dbReference type="GO" id="GO:0043041">
    <property type="term" value="P:amino acid activation for nonribosomal peptide biosynthetic process"/>
    <property type="evidence" value="ECO:0007669"/>
    <property type="project" value="TreeGrafter"/>
</dbReference>
<dbReference type="InterPro" id="IPR006162">
    <property type="entry name" value="Ppantetheine_attach_site"/>
</dbReference>
<dbReference type="FunFam" id="3.30.300.30:FF:000010">
    <property type="entry name" value="Enterobactin synthetase component F"/>
    <property type="match status" value="1"/>
</dbReference>
<dbReference type="InterPro" id="IPR045851">
    <property type="entry name" value="AMP-bd_C_sf"/>
</dbReference>
<dbReference type="PANTHER" id="PTHR45527">
    <property type="entry name" value="NONRIBOSOMAL PEPTIDE SYNTHETASE"/>
    <property type="match status" value="1"/>
</dbReference>
<evidence type="ECO:0000259" key="5">
    <source>
        <dbReference type="PROSITE" id="PS50075"/>
    </source>
</evidence>
<feature type="domain" description="Carrier" evidence="5">
    <location>
        <begin position="986"/>
        <end position="1061"/>
    </location>
</feature>
<comment type="cofactor">
    <cofactor evidence="1">
        <name>pantetheine 4'-phosphate</name>
        <dbReference type="ChEBI" id="CHEBI:47942"/>
    </cofactor>
</comment>
<dbReference type="SMART" id="SM00823">
    <property type="entry name" value="PKS_PP"/>
    <property type="match status" value="3"/>
</dbReference>
<comment type="similarity">
    <text evidence="2">Belongs to the ATP-dependent AMP-binding enzyme family.</text>
</comment>
<name>A0A127VDP0_9SPHI</name>
<dbReference type="GO" id="GO:0003824">
    <property type="term" value="F:catalytic activity"/>
    <property type="evidence" value="ECO:0007669"/>
    <property type="project" value="InterPro"/>
</dbReference>
<protein>
    <submittedName>
        <fullName evidence="6">Non-ribosomal peptide synthetase</fullName>
    </submittedName>
</protein>
<evidence type="ECO:0000313" key="6">
    <source>
        <dbReference type="EMBL" id="AMP99048.1"/>
    </source>
</evidence>
<dbReference type="PANTHER" id="PTHR45527:SF1">
    <property type="entry name" value="FATTY ACID SYNTHASE"/>
    <property type="match status" value="1"/>
</dbReference>
<dbReference type="InterPro" id="IPR023213">
    <property type="entry name" value="CAT-like_dom_sf"/>
</dbReference>
<dbReference type="PROSITE" id="PS50075">
    <property type="entry name" value="CARRIER"/>
    <property type="match status" value="3"/>
</dbReference>
<keyword evidence="4" id="KW-0597">Phosphoprotein</keyword>
<feature type="domain" description="Carrier" evidence="5">
    <location>
        <begin position="3118"/>
        <end position="3193"/>
    </location>
</feature>
<dbReference type="GO" id="GO:0005737">
    <property type="term" value="C:cytoplasm"/>
    <property type="evidence" value="ECO:0007669"/>
    <property type="project" value="TreeGrafter"/>
</dbReference>
<proteinExistence type="inferred from homology"/>
<dbReference type="Gene3D" id="3.30.559.10">
    <property type="entry name" value="Chloramphenicol acetyltransferase-like domain"/>
    <property type="match status" value="3"/>
</dbReference>
<dbReference type="InterPro" id="IPR020845">
    <property type="entry name" value="AMP-binding_CS"/>
</dbReference>
<evidence type="ECO:0000256" key="2">
    <source>
        <dbReference type="ARBA" id="ARBA00006432"/>
    </source>
</evidence>
<dbReference type="Pfam" id="PF00668">
    <property type="entry name" value="Condensation"/>
    <property type="match status" value="3"/>
</dbReference>
<dbReference type="InterPro" id="IPR020806">
    <property type="entry name" value="PKS_PP-bd"/>
</dbReference>
<dbReference type="SUPFAM" id="SSF47336">
    <property type="entry name" value="ACP-like"/>
    <property type="match status" value="3"/>
</dbReference>
<keyword evidence="7" id="KW-1185">Reference proteome</keyword>
<dbReference type="InterPro" id="IPR036736">
    <property type="entry name" value="ACP-like_sf"/>
</dbReference>
<dbReference type="GO" id="GO:0031177">
    <property type="term" value="F:phosphopantetheine binding"/>
    <property type="evidence" value="ECO:0007669"/>
    <property type="project" value="InterPro"/>
</dbReference>
<organism evidence="6 7">
    <name type="scientific">Pedobacter cryoconitis</name>
    <dbReference type="NCBI Taxonomy" id="188932"/>
    <lineage>
        <taxon>Bacteria</taxon>
        <taxon>Pseudomonadati</taxon>
        <taxon>Bacteroidota</taxon>
        <taxon>Sphingobacteriia</taxon>
        <taxon>Sphingobacteriales</taxon>
        <taxon>Sphingobacteriaceae</taxon>
        <taxon>Pedobacter</taxon>
    </lineage>
</organism>
<dbReference type="Pfam" id="PF13193">
    <property type="entry name" value="AMP-binding_C"/>
    <property type="match status" value="3"/>
</dbReference>
<accession>A0A127VDP0</accession>
<evidence type="ECO:0000313" key="7">
    <source>
        <dbReference type="Proteomes" id="UP000071561"/>
    </source>
</evidence>
<dbReference type="CDD" id="cd12117">
    <property type="entry name" value="A_NRPS_Srf_like"/>
    <property type="match status" value="1"/>
</dbReference>
<dbReference type="CDD" id="cd05930">
    <property type="entry name" value="A_NRPS"/>
    <property type="match status" value="2"/>
</dbReference>
<dbReference type="Pfam" id="PF00550">
    <property type="entry name" value="PP-binding"/>
    <property type="match status" value="3"/>
</dbReference>
<dbReference type="PATRIC" id="fig|188932.3.peg.2250"/>
<evidence type="ECO:0000256" key="1">
    <source>
        <dbReference type="ARBA" id="ARBA00001957"/>
    </source>
</evidence>
<dbReference type="OrthoDB" id="4317020at2"/>
<dbReference type="Gene3D" id="1.10.1200.10">
    <property type="entry name" value="ACP-like"/>
    <property type="match status" value="3"/>
</dbReference>
<dbReference type="Gene3D" id="3.40.50.980">
    <property type="match status" value="6"/>
</dbReference>
<dbReference type="InterPro" id="IPR001242">
    <property type="entry name" value="Condensation_dom"/>
</dbReference>
<dbReference type="PROSITE" id="PS00012">
    <property type="entry name" value="PHOSPHOPANTETHEINE"/>
    <property type="match status" value="3"/>
</dbReference>
<feature type="domain" description="Carrier" evidence="5">
    <location>
        <begin position="2039"/>
        <end position="2114"/>
    </location>
</feature>
<dbReference type="SUPFAM" id="SSF52777">
    <property type="entry name" value="CoA-dependent acyltransferases"/>
    <property type="match status" value="6"/>
</dbReference>
<dbReference type="EMBL" id="CP014504">
    <property type="protein sequence ID" value="AMP99048.1"/>
    <property type="molecule type" value="Genomic_DNA"/>
</dbReference>
<dbReference type="CDD" id="cd19531">
    <property type="entry name" value="LCL_NRPS-like"/>
    <property type="match status" value="1"/>
</dbReference>
<evidence type="ECO:0000256" key="4">
    <source>
        <dbReference type="ARBA" id="ARBA00022553"/>
    </source>
</evidence>
<dbReference type="RefSeq" id="WP_084359206.1">
    <property type="nucleotide sequence ID" value="NZ_CP014504.1"/>
</dbReference>
<dbReference type="Gene3D" id="2.30.38.10">
    <property type="entry name" value="Luciferase, Domain 3"/>
    <property type="match status" value="3"/>
</dbReference>
<dbReference type="FunFam" id="2.30.38.10:FF:000001">
    <property type="entry name" value="Non-ribosomal peptide synthetase PvdI"/>
    <property type="match status" value="1"/>
</dbReference>
<dbReference type="Proteomes" id="UP000071561">
    <property type="component" value="Chromosome"/>
</dbReference>
<dbReference type="Pfam" id="PF00501">
    <property type="entry name" value="AMP-binding"/>
    <property type="match status" value="3"/>
</dbReference>
<dbReference type="NCBIfam" id="NF003417">
    <property type="entry name" value="PRK04813.1"/>
    <property type="match status" value="3"/>
</dbReference>
<dbReference type="FunFam" id="3.40.50.980:FF:000001">
    <property type="entry name" value="Non-ribosomal peptide synthetase"/>
    <property type="match status" value="3"/>
</dbReference>
<reference evidence="6 7" key="1">
    <citation type="submission" date="2016-03" db="EMBL/GenBank/DDBJ databases">
        <title>Complete genome sequence of Pedobacter cryoconitis PAMC 27485.</title>
        <authorList>
            <person name="Lee J."/>
            <person name="Kim O.-S."/>
        </authorList>
    </citation>
    <scope>NUCLEOTIDE SEQUENCE [LARGE SCALE GENOMIC DNA]</scope>
    <source>
        <strain evidence="6 7">PAMC 27485</strain>
    </source>
</reference>
<sequence length="3206" mass="358972">MKLSSNTFPMHPAQQDVFIDQLININSPHYNINNYFKITGALDIDKFVSAIVSSAAVFDVFKMAIATADFNPGYQITEHERELAVQFIDFSRDDHPAELILQWIENQKDKPILLEKSSLPVEQYILKAADNAHYYYFKFHHLIFDGYSVRVWANYISSKYKSLLNNDQEVFVSPSYLQEVEKAVANHGSDAYQVSAAYWEAKIKTKPASVLQPVYDALDELGKESKCYTRILEKEEQIQLSQLATASQARLQHLTMAAMVIYLAKMYGLERSLFGTAAHKRNQKKQREILGMFSGVAPFEGNYQPGNKLIDFIQAIAQSQKEDYRHLDYIAGDLSRHFKHDPLAGPFFDFVINHIVFDLSFNLGAGIQTAHEVRFSTHQQTPLEIMWLDHGEDQPLQLVIGFRHEYFRETEIALFTEQLLAIMKQFTPALQLNVEEIEVDTEAGIPAFVKEKNKVEITAEELATLEIFNATAADYPLDEHLVQLFTTQANLHPDAIAVLAQDEQLTYSELDQKSNQLGHYLRHAGVQENTLVPICIDRSAEMIIGILGILKAGGAYVPIDPEYPQERVNFLLTDTEATIVVSSTAQQKLFEHHADIRVISMDADWEEIAQQPVSSLANELRPEQLCYVIYTSGSTGQPKGVMVEHRNVVNLFYDRQELLKLDNNDRVASFTSYTFDPFVEQLFMALLNGAGLVLISKEVQLDAEALIAVLNKEQVTYILNTPGVLRNVPFDKALRSLKAVMVGGERCTTLLAQQWTGQLPDLRFYVAYGPTECTVTSTIYLYTKDYEEGKYLPIGKPTRNQQIHIVDANGNLLPLGEPGEIWIGGAGVARGYLNREELTAEQFIPDIFGNTNGGRLYKTGDIGYWLPDGNIEFVGRKDDQVKVRGYRIELGEIENAVQQSGQAAQTVMRAIEDESGNNQLVCYLIPKEDFDKQSLISYLETQLPAYMVPHVFVEMAAFPLTAHGKLDKKALPAADIKKQLSRDYVAAGNELELRLVSIWEELLQLNPIGIHDNFFELGGHSLQAMRVSGCIHKEFGVNVPVKKIFQCKNIAQLAAYVAEHKGSSPTHSAIPMTQRNGRVPLSYGQEGLWRIDQLSGSKQYHMPMYFRLSGTLNTAALEQAINEVVNRHEILRTVIRQDAEGQPFQFVLEKDTWSLDRINDVPDSESALDDLLSELSSAAIALHTDHMLRGHLIRISDQDQVLVMILHHIAADGWSVSVLIWELVSFYQMQTTSSTAALPALPLQYGDYSIWQRAQEESQWGGGITYWKNQLEGTSQLELPADYPRPLIQSTKGAIAVFTLNSELSAGLQFLATAHGATLHMTLLSAFKILLHRYSGQDDICVGSVIAGRTRQELEGLIGFFANTLALRSNLGGNPSFLDLLQQLKETAMSAYEYQDVPFERVVEAVGQERDKSRNPLYQVIFTVQNIPEVPEFRLGEAVFKAQKTGRTTSQFDLNVSVVAAAAGIEISVEYCTDLFKEETIDRMFGNYQQLLESILAAPAQTIAQLPMLRKPELQELLFDFNNTAVAYPHEQTLIDLFSWQAAQTPDAIALVYLDQTLTYKALDEQSNQLGHYLRSAGVREDTLVPICITRSIEMMVGILGILKSGGAYVPIDPEYPQERIRYILTDTQAAIVVSNELSKPLLFTQHTHIRVISLDGEHEAITKEPASAVPATLRPAHLCYVMYTSGSTGQPKGVLVTHRNVTSLISGANYIKLSSRDALLSAGSASFDATTFEYWSMLLNGGRLVLCPADSLLDNNLFKEVLQENKITVMWFTAGWFNLLVDVDIDLFEGLSAVMVGGEKLSVAHINRFRECYPDKTIINGYGPTENTTFSICYPIQEMESTGSIPLGRPLNNRQAYILDNFAQPVPIGVAGEIYVGGAGVARGYLNQEELTLARFIKDPFVIGNRLYKTGDIGRWLSNGNIEFIGRVDDQVKIRGYRIELGEIESTIQQSGFAGQCVVLAPADESGQKHLVGYVIPGEQRFDRDGLVTYLETRLPDYMVPHVFMEMEVFPLTANGKLDKKALPDANAIHLSRVDSEDLLTETEQKVKDIWALSLELEDLGIHDDFFKLGGDSIIAIGVISRLRKAFNDSIRLYDLYECSTINRLSALIDSGHEVVAEDKGHTVRDAVVAELESLRSRLLPEFEDESEIEDVYPMSDIQSGMIYASQLNPEQAVYHDQLTFKMPLTLNRDIFEQALKLLVAKHSILRTRFDLDVYTGDVQVVYKQGDPELVFRDIRSFTENGSGAYLNNYLTAERAIPFVAHRGKLWRISLLQTLKDYILVFQFHHAMFDGWSVASFTTELNNLYLAILANGPQIQVTPLKASYRDFVIESISEKRNQDNRTYWAESLTDYKRLDMFTETVADDNWAKAYELDYLQRLKDKTKADGLSLKGMFLGAYQYMLNMLTAEQEVTLGVVTNGRPLTEDGDKVLGCFLNTIPFRFIGGDTELTWKAYFERIEQQLTSLKERDRMPLMEIAQLTGEQSSSGNPFFDTLFNYINFHVYGQMDTEEGLFAKQGHFQLEEEEEKNASGGYEATNTYLDCSVSVTGDILVVSYHRTRDLKSGKTLADIHAYFDRVLEAYLEHDEQRIADVPILPAQELDLLSAFNATTAAYPDQQTLVDLFATQAAQYPDAVALIEDDQHLTYKELDIKSNQLGHYLRSAGVQEDTLVPICIARSMDMIIGILGILKAGGAYVPIDPEYPQERINYMLSDLRASIALSSAQHRELLDEQGVLVISLDEELELIQKESTTPVPTALHPAHLCYVIYTSGSTGQPKGVLIEHRGVVNLICDRQRSLKFKTSDRVLLFSNYTFDPFVEQLFMALLNGAGLVIISKEVQMDANKLMEVVAAEKITYLDVTPSFLSGLNRDEGLKDLKHVIAGGERCATSLAQRWTQDAALDFYNAYGPTECTITATVYAYDKNRKDGEYLSIGKPVGNVQIHILDNGGNLLPAGVPGEICIAGAGVARGYLNREELTAGRFVANTFGEGRLYKTGDTGRWLPDGNIEFIGRIDDQVKVRGYRIELGEIESAIQQSGLVSQCIVMAQAEDAGHHQLICYVVSSGVFLRENLMAYLETQLPEYMVPRVFIEMESIPLTSHGKLDKKALPSADTKGQLSRNYVPADTALESALVGIWEELLQLSPIGIHDSFFELGGHSLLAMRVSSSIQKELEVNVPVKSIFQCKSIAKLAAYIEELQNKTVRLGVNVISL</sequence>
<dbReference type="NCBIfam" id="TIGR01733">
    <property type="entry name" value="AA-adenyl-dom"/>
    <property type="match status" value="3"/>
</dbReference>
<dbReference type="InterPro" id="IPR000873">
    <property type="entry name" value="AMP-dep_synth/lig_dom"/>
</dbReference>
<dbReference type="KEGG" id="pcm:AY601_2147"/>
<dbReference type="InterPro" id="IPR009081">
    <property type="entry name" value="PP-bd_ACP"/>
</dbReference>
<dbReference type="Gene3D" id="3.30.559.30">
    <property type="entry name" value="Nonribosomal peptide synthetase, condensation domain"/>
    <property type="match status" value="3"/>
</dbReference>
<dbReference type="PROSITE" id="PS00455">
    <property type="entry name" value="AMP_BINDING"/>
    <property type="match status" value="3"/>
</dbReference>
<dbReference type="SUPFAM" id="SSF56801">
    <property type="entry name" value="Acetyl-CoA synthetase-like"/>
    <property type="match status" value="3"/>
</dbReference>
<dbReference type="GO" id="GO:0044550">
    <property type="term" value="P:secondary metabolite biosynthetic process"/>
    <property type="evidence" value="ECO:0007669"/>
    <property type="project" value="UniProtKB-ARBA"/>
</dbReference>
<dbReference type="InterPro" id="IPR010071">
    <property type="entry name" value="AA_adenyl_dom"/>
</dbReference>
<evidence type="ECO:0000256" key="3">
    <source>
        <dbReference type="ARBA" id="ARBA00022450"/>
    </source>
</evidence>
<keyword evidence="3" id="KW-0596">Phosphopantetheine</keyword>